<keyword evidence="2" id="KW-0808">Transferase</keyword>
<accession>A0A1I5Z562</accession>
<protein>
    <submittedName>
        <fullName evidence="2">Branched-chain amino acid aminotransferase/4-amino-4-deoxychorismate lyase</fullName>
    </submittedName>
</protein>
<dbReference type="InterPro" id="IPR043132">
    <property type="entry name" value="BCAT-like_C"/>
</dbReference>
<dbReference type="InterPro" id="IPR036038">
    <property type="entry name" value="Aminotransferase-like"/>
</dbReference>
<dbReference type="Pfam" id="PF01063">
    <property type="entry name" value="Aminotran_4"/>
    <property type="match status" value="1"/>
</dbReference>
<dbReference type="SUPFAM" id="SSF56752">
    <property type="entry name" value="D-aminoacid aminotransferase-like PLP-dependent enzymes"/>
    <property type="match status" value="1"/>
</dbReference>
<keyword evidence="2" id="KW-0456">Lyase</keyword>
<name>A0A1I5Z562_9PSEU</name>
<keyword evidence="2" id="KW-0032">Aminotransferase</keyword>
<dbReference type="PANTHER" id="PTHR42743">
    <property type="entry name" value="AMINO-ACID AMINOTRANSFERASE"/>
    <property type="match status" value="1"/>
</dbReference>
<dbReference type="Gene3D" id="3.30.470.10">
    <property type="match status" value="1"/>
</dbReference>
<dbReference type="NCBIfam" id="NF006734">
    <property type="entry name" value="PRK09266.1"/>
    <property type="match status" value="1"/>
</dbReference>
<dbReference type="GO" id="GO:0008483">
    <property type="term" value="F:transaminase activity"/>
    <property type="evidence" value="ECO:0007669"/>
    <property type="project" value="UniProtKB-KW"/>
</dbReference>
<proteinExistence type="inferred from homology"/>
<dbReference type="Gene3D" id="3.20.10.10">
    <property type="entry name" value="D-amino Acid Aminotransferase, subunit A, domain 2"/>
    <property type="match status" value="1"/>
</dbReference>
<dbReference type="AlphaFoldDB" id="A0A1I5Z562"/>
<dbReference type="InterPro" id="IPR001544">
    <property type="entry name" value="Aminotrans_IV"/>
</dbReference>
<keyword evidence="3" id="KW-1185">Reference proteome</keyword>
<reference evidence="3" key="1">
    <citation type="submission" date="2016-10" db="EMBL/GenBank/DDBJ databases">
        <authorList>
            <person name="Varghese N."/>
            <person name="Submissions S."/>
        </authorList>
    </citation>
    <scope>NUCLEOTIDE SEQUENCE [LARGE SCALE GENOMIC DNA]</scope>
    <source>
        <strain evidence="3">CGMCC 4.5579</strain>
    </source>
</reference>
<dbReference type="EMBL" id="FOWW01000008">
    <property type="protein sequence ID" value="SFQ51626.1"/>
    <property type="molecule type" value="Genomic_DNA"/>
</dbReference>
<gene>
    <name evidence="2" type="ORF">SAMN05421810_108240</name>
</gene>
<evidence type="ECO:0000313" key="2">
    <source>
        <dbReference type="EMBL" id="SFQ51626.1"/>
    </source>
</evidence>
<dbReference type="GO" id="GO:0008153">
    <property type="term" value="P:4-aminobenzoate biosynthetic process"/>
    <property type="evidence" value="ECO:0007669"/>
    <property type="project" value="TreeGrafter"/>
</dbReference>
<dbReference type="InterPro" id="IPR043131">
    <property type="entry name" value="BCAT-like_N"/>
</dbReference>
<comment type="similarity">
    <text evidence="1">Belongs to the class-IV pyridoxal-phosphate-dependent aminotransferase family.</text>
</comment>
<evidence type="ECO:0000313" key="3">
    <source>
        <dbReference type="Proteomes" id="UP000198727"/>
    </source>
</evidence>
<sequence>MAGFPAELNGRPATAAELAVLATVNYGHFTAMQVRGERVRGLEAHLRRLAAATRTLFGHALDTGRVRDHLRHAVAGAGDVSARVHVFSLELPRTGLTAPLAPDVLVTLRPPSEPATTPVRLRSVRYARELPEVKHVGTFGLFHHARAARLAGFDDALFVTADGHVAEASISNVVLVDGGTVVFPDAPMLDGITQRLLRRGLARVGVPTVTRPVPLAEARVPRAAFLCNSASPAVPVAAIDGAELTLDPALTTLLTEAYDTTPWDEI</sequence>
<organism evidence="2 3">
    <name type="scientific">Amycolatopsis arida</name>
    <dbReference type="NCBI Taxonomy" id="587909"/>
    <lineage>
        <taxon>Bacteria</taxon>
        <taxon>Bacillati</taxon>
        <taxon>Actinomycetota</taxon>
        <taxon>Actinomycetes</taxon>
        <taxon>Pseudonocardiales</taxon>
        <taxon>Pseudonocardiaceae</taxon>
        <taxon>Amycolatopsis</taxon>
    </lineage>
</organism>
<dbReference type="GO" id="GO:0005829">
    <property type="term" value="C:cytosol"/>
    <property type="evidence" value="ECO:0007669"/>
    <property type="project" value="TreeGrafter"/>
</dbReference>
<dbReference type="STRING" id="587909.SAMN05421810_108240"/>
<dbReference type="Proteomes" id="UP000198727">
    <property type="component" value="Unassembled WGS sequence"/>
</dbReference>
<dbReference type="PANTHER" id="PTHR42743:SF2">
    <property type="entry name" value="AMINODEOXYCHORISMATE LYASE"/>
    <property type="match status" value="1"/>
</dbReference>
<dbReference type="InterPro" id="IPR050571">
    <property type="entry name" value="Class-IV_PLP-Dep_Aminotrnsfr"/>
</dbReference>
<evidence type="ECO:0000256" key="1">
    <source>
        <dbReference type="ARBA" id="ARBA00009320"/>
    </source>
</evidence>
<dbReference type="GO" id="GO:0008696">
    <property type="term" value="F:4-amino-4-deoxychorismate lyase activity"/>
    <property type="evidence" value="ECO:0007669"/>
    <property type="project" value="TreeGrafter"/>
</dbReference>